<dbReference type="SUPFAM" id="SSF103506">
    <property type="entry name" value="Mitochondrial carrier"/>
    <property type="match status" value="1"/>
</dbReference>
<dbReference type="AlphaFoldDB" id="A0A9P6NDE0"/>
<dbReference type="Pfam" id="PF00153">
    <property type="entry name" value="Mito_carr"/>
    <property type="match status" value="3"/>
</dbReference>
<keyword evidence="3 10" id="KW-0812">Transmembrane</keyword>
<keyword evidence="5 10" id="KW-0999">Mitochondrion inner membrane</keyword>
<organism evidence="12 13">
    <name type="scientific">Cronartium quercuum f. sp. fusiforme G11</name>
    <dbReference type="NCBI Taxonomy" id="708437"/>
    <lineage>
        <taxon>Eukaryota</taxon>
        <taxon>Fungi</taxon>
        <taxon>Dikarya</taxon>
        <taxon>Basidiomycota</taxon>
        <taxon>Pucciniomycotina</taxon>
        <taxon>Pucciniomycetes</taxon>
        <taxon>Pucciniales</taxon>
        <taxon>Coleosporiaceae</taxon>
        <taxon>Cronartium</taxon>
    </lineage>
</organism>
<keyword evidence="13" id="KW-1185">Reference proteome</keyword>
<dbReference type="OrthoDB" id="1924968at2759"/>
<reference evidence="12" key="1">
    <citation type="submission" date="2013-11" db="EMBL/GenBank/DDBJ databases">
        <title>Genome sequence of the fusiform rust pathogen reveals effectors for host alternation and coevolution with pine.</title>
        <authorList>
            <consortium name="DOE Joint Genome Institute"/>
            <person name="Smith K."/>
            <person name="Pendleton A."/>
            <person name="Kubisiak T."/>
            <person name="Anderson C."/>
            <person name="Salamov A."/>
            <person name="Aerts A."/>
            <person name="Riley R."/>
            <person name="Clum A."/>
            <person name="Lindquist E."/>
            <person name="Ence D."/>
            <person name="Campbell M."/>
            <person name="Kronenberg Z."/>
            <person name="Feau N."/>
            <person name="Dhillon B."/>
            <person name="Hamelin R."/>
            <person name="Burleigh J."/>
            <person name="Smith J."/>
            <person name="Yandell M."/>
            <person name="Nelson C."/>
            <person name="Grigoriev I."/>
            <person name="Davis J."/>
        </authorList>
    </citation>
    <scope>NUCLEOTIDE SEQUENCE</scope>
    <source>
        <strain evidence="12">G11</strain>
    </source>
</reference>
<dbReference type="HAMAP" id="MF_03064">
    <property type="entry name" value="SLC25A38"/>
    <property type="match status" value="1"/>
</dbReference>
<keyword evidence="7 10" id="KW-0496">Mitochondrion</keyword>
<dbReference type="GO" id="GO:0005743">
    <property type="term" value="C:mitochondrial inner membrane"/>
    <property type="evidence" value="ECO:0007669"/>
    <property type="project" value="UniProtKB-SubCell"/>
</dbReference>
<dbReference type="GO" id="GO:1904983">
    <property type="term" value="P:glycine import into mitochondrion"/>
    <property type="evidence" value="ECO:0007669"/>
    <property type="project" value="UniProtKB-UniRule"/>
</dbReference>
<dbReference type="PANTHER" id="PTHR46181:SF3">
    <property type="entry name" value="MITOCHONDRIAL GLYCINE TRANSPORTER"/>
    <property type="match status" value="1"/>
</dbReference>
<sequence length="318" mass="34668">MASQTNFNLPPVTLHLLSGAASGLASCVLLQPLDLVKTRMQQGQSGTVLSKGQPGIACLSRTHVFEVASTVVKQDGVLGLWRGTSPTIVRNVPGVALYFFSLAELRKFMTTIPIFSQIHRHPKSPSNNVTILPRLSPTGDLAAGMIARTAVGFLLMPITVVKTRFESSLYSYPSINSAFVDVVKNNGLVGLWRGFVPTMIRDAPFAGLFVVTYERAKAMLQSTSLITEPSLIHMISASTGATMATVLTTPFDFIKTQQQLRPGIHNGLWMSVKTIFGGEKANWILFFRGSSLRLVRKGLSSAIGWSIYEGLIRRWATK</sequence>
<dbReference type="PANTHER" id="PTHR46181">
    <property type="entry name" value="MITOCHONDRIAL GLYCINE TRANSPORTER"/>
    <property type="match status" value="1"/>
</dbReference>
<evidence type="ECO:0000256" key="11">
    <source>
        <dbReference type="PROSITE-ProRule" id="PRU00282"/>
    </source>
</evidence>
<feature type="repeat" description="Solcar" evidence="11">
    <location>
        <begin position="135"/>
        <end position="219"/>
    </location>
</feature>
<keyword evidence="4 10" id="KW-0677">Repeat</keyword>
<comment type="subcellular location">
    <subcellularLocation>
        <location evidence="1">Membrane</location>
        <topology evidence="1">Multi-pass membrane protein</topology>
    </subcellularLocation>
    <subcellularLocation>
        <location evidence="10">Mitochondrion inner membrane</location>
        <topology evidence="10">Multi-pass membrane protein</topology>
    </subcellularLocation>
</comment>
<dbReference type="EMBL" id="MU167308">
    <property type="protein sequence ID" value="KAG0143893.1"/>
    <property type="molecule type" value="Genomic_DNA"/>
</dbReference>
<keyword evidence="6 10" id="KW-1133">Transmembrane helix</keyword>
<name>A0A9P6NDE0_9BASI</name>
<dbReference type="PROSITE" id="PS50920">
    <property type="entry name" value="SOLCAR"/>
    <property type="match status" value="3"/>
</dbReference>
<evidence type="ECO:0000313" key="12">
    <source>
        <dbReference type="EMBL" id="KAG0143893.1"/>
    </source>
</evidence>
<keyword evidence="8 10" id="KW-0472">Membrane</keyword>
<evidence type="ECO:0000256" key="1">
    <source>
        <dbReference type="ARBA" id="ARBA00004141"/>
    </source>
</evidence>
<dbReference type="InterPro" id="IPR023395">
    <property type="entry name" value="MCP_dom_sf"/>
</dbReference>
<feature type="repeat" description="Solcar" evidence="11">
    <location>
        <begin position="228"/>
        <end position="314"/>
    </location>
</feature>
<feature type="repeat" description="Solcar" evidence="11">
    <location>
        <begin position="10"/>
        <end position="108"/>
    </location>
</feature>
<evidence type="ECO:0000256" key="2">
    <source>
        <dbReference type="ARBA" id="ARBA00022448"/>
    </source>
</evidence>
<evidence type="ECO:0000256" key="7">
    <source>
        <dbReference type="ARBA" id="ARBA00023128"/>
    </source>
</evidence>
<evidence type="ECO:0000256" key="3">
    <source>
        <dbReference type="ARBA" id="ARBA00022692"/>
    </source>
</evidence>
<comment type="function">
    <text evidence="10">Mitochondrial glycine transporter that imports glycine into the mitochondrial matrix. Plays an important role in providing glycine for the first enzymatic step in heme biosynthesis, the condensation of glycine with succinyl-CoA to produce 5-aminolevulinate (ALA) in the miochondrial matrix.</text>
</comment>
<evidence type="ECO:0000256" key="4">
    <source>
        <dbReference type="ARBA" id="ARBA00022737"/>
    </source>
</evidence>
<gene>
    <name evidence="12" type="ORF">CROQUDRAFT_660693</name>
</gene>
<evidence type="ECO:0000313" key="13">
    <source>
        <dbReference type="Proteomes" id="UP000886653"/>
    </source>
</evidence>
<proteinExistence type="inferred from homology"/>
<evidence type="ECO:0000256" key="5">
    <source>
        <dbReference type="ARBA" id="ARBA00022792"/>
    </source>
</evidence>
<dbReference type="Proteomes" id="UP000886653">
    <property type="component" value="Unassembled WGS sequence"/>
</dbReference>
<keyword evidence="2 10" id="KW-0813">Transport</keyword>
<evidence type="ECO:0000256" key="6">
    <source>
        <dbReference type="ARBA" id="ARBA00022989"/>
    </source>
</evidence>
<dbReference type="Gene3D" id="1.50.40.10">
    <property type="entry name" value="Mitochondrial carrier domain"/>
    <property type="match status" value="1"/>
</dbReference>
<dbReference type="GO" id="GO:0015187">
    <property type="term" value="F:glycine transmembrane transporter activity"/>
    <property type="evidence" value="ECO:0007669"/>
    <property type="project" value="UniProtKB-UniRule"/>
</dbReference>
<comment type="caution">
    <text evidence="12">The sequence shown here is derived from an EMBL/GenBank/DDBJ whole genome shotgun (WGS) entry which is preliminary data.</text>
</comment>
<protein>
    <recommendedName>
        <fullName evidence="10">Mitochondrial glycine transporter</fullName>
    </recommendedName>
    <alternativeName>
        <fullName evidence="10">Solute carrier family 25 member 38 homolog</fullName>
    </alternativeName>
</protein>
<comment type="similarity">
    <text evidence="10">Belongs to the mitochondrial carrier (TC 2.A.29) family. SLC25A38 subfamily.</text>
</comment>
<dbReference type="InterPro" id="IPR030847">
    <property type="entry name" value="Hem25/SLC25A38"/>
</dbReference>
<comment type="catalytic activity">
    <reaction evidence="9 10">
        <text>glycine(in) = glycine(out)</text>
        <dbReference type="Rhea" id="RHEA:70715"/>
        <dbReference type="ChEBI" id="CHEBI:57305"/>
    </reaction>
</comment>
<evidence type="ECO:0000256" key="10">
    <source>
        <dbReference type="HAMAP-Rule" id="MF_03064"/>
    </source>
</evidence>
<dbReference type="InterPro" id="IPR018108">
    <property type="entry name" value="MCP_transmembrane"/>
</dbReference>
<accession>A0A9P6NDE0</accession>
<evidence type="ECO:0000256" key="9">
    <source>
        <dbReference type="ARBA" id="ARBA00034060"/>
    </source>
</evidence>
<evidence type="ECO:0000256" key="8">
    <source>
        <dbReference type="ARBA" id="ARBA00023136"/>
    </source>
</evidence>